<gene>
    <name evidence="1" type="ORF">SAMN05660197_2007</name>
</gene>
<dbReference type="EMBL" id="FWWZ01000002">
    <property type="protein sequence ID" value="SMC10165.1"/>
    <property type="molecule type" value="Genomic_DNA"/>
</dbReference>
<accession>A0A1W1WVC6</accession>
<dbReference type="AlphaFoldDB" id="A0A1W1WVC6"/>
<keyword evidence="2" id="KW-1185">Reference proteome</keyword>
<evidence type="ECO:0000313" key="1">
    <source>
        <dbReference type="EMBL" id="SMC10165.1"/>
    </source>
</evidence>
<reference evidence="2" key="1">
    <citation type="submission" date="2017-04" db="EMBL/GenBank/DDBJ databases">
        <authorList>
            <person name="Varghese N."/>
            <person name="Submissions S."/>
        </authorList>
    </citation>
    <scope>NUCLEOTIDE SEQUENCE [LARGE SCALE GENOMIC DNA]</scope>
    <source>
        <strain evidence="2">DSM 16512</strain>
    </source>
</reference>
<sequence>MRYVTFLLFTALFWGCATKIPSYQNIKINKAYFQGSSKEKKLVSAFANYWQARIKGDYKTSFSYELPYQQYIKDFNKYKELIGGIYKGTTITLKNIKYSHPNIAIVTRVVKIGKNLYPRKDKWIYIDGKWYHKFYQTILPPRNPEDADFQ</sequence>
<proteinExistence type="predicted"/>
<dbReference type="RefSeq" id="WP_084276622.1">
    <property type="nucleotide sequence ID" value="NZ_AP026672.1"/>
</dbReference>
<evidence type="ECO:0000313" key="2">
    <source>
        <dbReference type="Proteomes" id="UP000192602"/>
    </source>
</evidence>
<protein>
    <submittedName>
        <fullName evidence="1">Uncharacterized protein</fullName>
    </submittedName>
</protein>
<name>A0A1W1WVC6_9BACT</name>
<organism evidence="1 2">
    <name type="scientific">Nitratiruptor tergarcus DSM 16512</name>
    <dbReference type="NCBI Taxonomy" id="1069081"/>
    <lineage>
        <taxon>Bacteria</taxon>
        <taxon>Pseudomonadati</taxon>
        <taxon>Campylobacterota</taxon>
        <taxon>Epsilonproteobacteria</taxon>
        <taxon>Nautiliales</taxon>
        <taxon>Nitratiruptoraceae</taxon>
        <taxon>Nitratiruptor</taxon>
    </lineage>
</organism>
<dbReference type="STRING" id="1069081.SAMN05660197_2007"/>
<dbReference type="OrthoDB" id="5751034at2"/>
<dbReference type="Proteomes" id="UP000192602">
    <property type="component" value="Unassembled WGS sequence"/>
</dbReference>